<name>A0ABU0F5Q1_9PSEU</name>
<evidence type="ECO:0000313" key="2">
    <source>
        <dbReference type="EMBL" id="MDQ0382921.1"/>
    </source>
</evidence>
<evidence type="ECO:0000313" key="3">
    <source>
        <dbReference type="Proteomes" id="UP001229651"/>
    </source>
</evidence>
<protein>
    <submittedName>
        <fullName evidence="2">Uncharacterized BrkB/YihY/UPF0761 family membrane protein</fullName>
    </submittedName>
</protein>
<dbReference type="Proteomes" id="UP001229651">
    <property type="component" value="Unassembled WGS sequence"/>
</dbReference>
<reference evidence="2 3" key="1">
    <citation type="submission" date="2023-07" db="EMBL/GenBank/DDBJ databases">
        <title>Sequencing the genomes of 1000 actinobacteria strains.</title>
        <authorList>
            <person name="Klenk H.-P."/>
        </authorList>
    </citation>
    <scope>NUCLEOTIDE SEQUENCE [LARGE SCALE GENOMIC DNA]</scope>
    <source>
        <strain evidence="2 3">DSM 45805</strain>
    </source>
</reference>
<accession>A0ABU0F5Q1</accession>
<gene>
    <name evidence="2" type="ORF">FB470_006915</name>
</gene>
<sequence>MLPDEYLSIRGLRRWWEAVRRIANEIRDDNAPTLAAAIALSGLLALAPALIALFTVCSLVTDPQTVRDQRAPLAASSGERKVRHS</sequence>
<organism evidence="2 3">
    <name type="scientific">Amycolatopsis thermophila</name>
    <dbReference type="NCBI Taxonomy" id="206084"/>
    <lineage>
        <taxon>Bacteria</taxon>
        <taxon>Bacillati</taxon>
        <taxon>Actinomycetota</taxon>
        <taxon>Actinomycetes</taxon>
        <taxon>Pseudonocardiales</taxon>
        <taxon>Pseudonocardiaceae</taxon>
        <taxon>Amycolatopsis</taxon>
    </lineage>
</organism>
<evidence type="ECO:0000256" key="1">
    <source>
        <dbReference type="SAM" id="Phobius"/>
    </source>
</evidence>
<keyword evidence="3" id="KW-1185">Reference proteome</keyword>
<keyword evidence="1" id="KW-1133">Transmembrane helix</keyword>
<dbReference type="EMBL" id="JAUSUT010000001">
    <property type="protein sequence ID" value="MDQ0382921.1"/>
    <property type="molecule type" value="Genomic_DNA"/>
</dbReference>
<dbReference type="RefSeq" id="WP_306998504.1">
    <property type="nucleotide sequence ID" value="NZ_JAUSUT010000001.1"/>
</dbReference>
<proteinExistence type="predicted"/>
<comment type="caution">
    <text evidence="2">The sequence shown here is derived from an EMBL/GenBank/DDBJ whole genome shotgun (WGS) entry which is preliminary data.</text>
</comment>
<keyword evidence="1" id="KW-0812">Transmembrane</keyword>
<feature type="transmembrane region" description="Helical" evidence="1">
    <location>
        <begin position="34"/>
        <end position="60"/>
    </location>
</feature>
<keyword evidence="1" id="KW-0472">Membrane</keyword>